<organism evidence="4 5">
    <name type="scientific">Candidatus Entotheonella gemina</name>
    <dbReference type="NCBI Taxonomy" id="1429439"/>
    <lineage>
        <taxon>Bacteria</taxon>
        <taxon>Pseudomonadati</taxon>
        <taxon>Nitrospinota/Tectimicrobiota group</taxon>
        <taxon>Candidatus Tectimicrobiota</taxon>
        <taxon>Candidatus Entotheonellia</taxon>
        <taxon>Candidatus Entotheonellales</taxon>
        <taxon>Candidatus Entotheonellaceae</taxon>
        <taxon>Candidatus Entotheonella</taxon>
    </lineage>
</organism>
<dbReference type="SUPFAM" id="SSF55729">
    <property type="entry name" value="Acyl-CoA N-acyltransferases (Nat)"/>
    <property type="match status" value="1"/>
</dbReference>
<comment type="caution">
    <text evidence="4">The sequence shown here is derived from an EMBL/GenBank/DDBJ whole genome shotgun (WGS) entry which is preliminary data.</text>
</comment>
<evidence type="ECO:0000256" key="2">
    <source>
        <dbReference type="ARBA" id="ARBA00023315"/>
    </source>
</evidence>
<evidence type="ECO:0000256" key="1">
    <source>
        <dbReference type="ARBA" id="ARBA00022679"/>
    </source>
</evidence>
<dbReference type="AlphaFoldDB" id="W4M7S0"/>
<dbReference type="InterPro" id="IPR000182">
    <property type="entry name" value="GNAT_dom"/>
</dbReference>
<dbReference type="Proteomes" id="UP000019140">
    <property type="component" value="Unassembled WGS sequence"/>
</dbReference>
<reference evidence="4 5" key="1">
    <citation type="journal article" date="2014" name="Nature">
        <title>An environmental bacterial taxon with a large and distinct metabolic repertoire.</title>
        <authorList>
            <person name="Wilson M.C."/>
            <person name="Mori T."/>
            <person name="Ruckert C."/>
            <person name="Uria A.R."/>
            <person name="Helf M.J."/>
            <person name="Takada K."/>
            <person name="Gernert C."/>
            <person name="Steffens U.A."/>
            <person name="Heycke N."/>
            <person name="Schmitt S."/>
            <person name="Rinke C."/>
            <person name="Helfrich E.J."/>
            <person name="Brachmann A.O."/>
            <person name="Gurgui C."/>
            <person name="Wakimoto T."/>
            <person name="Kracht M."/>
            <person name="Crusemann M."/>
            <person name="Hentschel U."/>
            <person name="Abe I."/>
            <person name="Matsunaga S."/>
            <person name="Kalinowski J."/>
            <person name="Takeyama H."/>
            <person name="Piel J."/>
        </authorList>
    </citation>
    <scope>NUCLEOTIDE SEQUENCE [LARGE SCALE GENOMIC DNA]</scope>
    <source>
        <strain evidence="5">TSY2</strain>
    </source>
</reference>
<dbReference type="PIRSF" id="PIRSF028520">
    <property type="entry name" value="UCP028520"/>
    <property type="match status" value="1"/>
</dbReference>
<dbReference type="Pfam" id="PF00583">
    <property type="entry name" value="Acetyltransf_1"/>
    <property type="match status" value="1"/>
</dbReference>
<dbReference type="PANTHER" id="PTHR43877:SF2">
    <property type="entry name" value="AMINOALKYLPHOSPHONATE N-ACETYLTRANSFERASE-RELATED"/>
    <property type="match status" value="1"/>
</dbReference>
<dbReference type="InterPro" id="IPR016181">
    <property type="entry name" value="Acyl_CoA_acyltransferase"/>
</dbReference>
<dbReference type="InterPro" id="IPR016890">
    <property type="entry name" value="UCP028520"/>
</dbReference>
<evidence type="ECO:0000259" key="3">
    <source>
        <dbReference type="PROSITE" id="PS51186"/>
    </source>
</evidence>
<dbReference type="CDD" id="cd04301">
    <property type="entry name" value="NAT_SF"/>
    <property type="match status" value="1"/>
</dbReference>
<dbReference type="PROSITE" id="PS51186">
    <property type="entry name" value="GNAT"/>
    <property type="match status" value="1"/>
</dbReference>
<dbReference type="PANTHER" id="PTHR43877">
    <property type="entry name" value="AMINOALKYLPHOSPHONATE N-ACETYLTRANSFERASE-RELATED-RELATED"/>
    <property type="match status" value="1"/>
</dbReference>
<dbReference type="EMBL" id="AZHX01000893">
    <property type="protein sequence ID" value="ETX05692.1"/>
    <property type="molecule type" value="Genomic_DNA"/>
</dbReference>
<gene>
    <name evidence="4" type="ORF">ETSY2_21505</name>
</gene>
<sequence length="164" mass="18753">MDIRFRDAQPADYQTVLDLNDASVHYLSPLDGERLARLASESCQFRVAVRGGKIIGFLMAFADEADYDSMNYRWFATRYRRFVYIDRVVVREDCRGLGLARRFYQELEAWAMQHAMTRLSCEVDVDPPNAASLAFHDKAGFREVGRQVAGDDSKVVSLRTKLMG</sequence>
<keyword evidence="1" id="KW-0808">Transferase</keyword>
<evidence type="ECO:0000313" key="5">
    <source>
        <dbReference type="Proteomes" id="UP000019140"/>
    </source>
</evidence>
<name>W4M7S0_9BACT</name>
<accession>W4M7S0</accession>
<protein>
    <recommendedName>
        <fullName evidence="3">N-acetyltransferase domain-containing protein</fullName>
    </recommendedName>
</protein>
<feature type="domain" description="N-acetyltransferase" evidence="3">
    <location>
        <begin position="3"/>
        <end position="164"/>
    </location>
</feature>
<keyword evidence="2" id="KW-0012">Acyltransferase</keyword>
<proteinExistence type="predicted"/>
<evidence type="ECO:0000313" key="4">
    <source>
        <dbReference type="EMBL" id="ETX05692.1"/>
    </source>
</evidence>
<dbReference type="Gene3D" id="3.40.630.30">
    <property type="match status" value="1"/>
</dbReference>
<dbReference type="HOGENOM" id="CLU_106328_0_0_7"/>
<keyword evidence="5" id="KW-1185">Reference proteome</keyword>
<dbReference type="InterPro" id="IPR050832">
    <property type="entry name" value="Bact_Acetyltransf"/>
</dbReference>
<dbReference type="GO" id="GO:0016747">
    <property type="term" value="F:acyltransferase activity, transferring groups other than amino-acyl groups"/>
    <property type="evidence" value="ECO:0007669"/>
    <property type="project" value="InterPro"/>
</dbReference>